<comment type="subcellular location">
    <subcellularLocation>
        <location evidence="1">Autolysosome</location>
    </subcellularLocation>
</comment>
<dbReference type="PANTHER" id="PTHR11431:SF47">
    <property type="entry name" value="FERRITIN LIGHT CHAIN"/>
    <property type="match status" value="1"/>
</dbReference>
<dbReference type="InterPro" id="IPR009040">
    <property type="entry name" value="Ferritin-like_diiron"/>
</dbReference>
<comment type="subunit">
    <text evidence="3">Oligomer of 24 subunits. There are two types of subunits: L (light) chain and H (heavy) chain. The major chain can be light or heavy, depending on the species and tissue type. The functional molecule forms a roughly spherical shell with a diameter of 12 nm and contains a central cavity into which the insoluble mineral iron core is deposited. Interacts with NCOA4.</text>
</comment>
<dbReference type="GO" id="GO:0044754">
    <property type="term" value="C:autolysosome"/>
    <property type="evidence" value="ECO:0007669"/>
    <property type="project" value="UniProtKB-SubCell"/>
</dbReference>
<evidence type="ECO:0000256" key="1">
    <source>
        <dbReference type="ARBA" id="ARBA00044942"/>
    </source>
</evidence>
<dbReference type="AlphaFoldDB" id="L5K4H2"/>
<feature type="signal peptide" evidence="5">
    <location>
        <begin position="1"/>
        <end position="18"/>
    </location>
</feature>
<name>L5K4H2_PTEAL</name>
<dbReference type="GO" id="GO:0006826">
    <property type="term" value="P:iron ion transport"/>
    <property type="evidence" value="ECO:0007669"/>
    <property type="project" value="InterPro"/>
</dbReference>
<keyword evidence="4" id="KW-0408">Iron</keyword>
<accession>L5K4H2</accession>
<dbReference type="GO" id="GO:0008199">
    <property type="term" value="F:ferric iron binding"/>
    <property type="evidence" value="ECO:0007669"/>
    <property type="project" value="InterPro"/>
</dbReference>
<dbReference type="EMBL" id="KB031041">
    <property type="protein sequence ID" value="ELK05671.1"/>
    <property type="molecule type" value="Genomic_DNA"/>
</dbReference>
<dbReference type="InParanoid" id="L5K4H2"/>
<dbReference type="InterPro" id="IPR009078">
    <property type="entry name" value="Ferritin-like_SF"/>
</dbReference>
<keyword evidence="8" id="KW-1185">Reference proteome</keyword>
<evidence type="ECO:0000256" key="3">
    <source>
        <dbReference type="ARBA" id="ARBA00047045"/>
    </source>
</evidence>
<gene>
    <name evidence="7" type="ORF">PAL_GLEAN10023123</name>
</gene>
<dbReference type="Proteomes" id="UP000010552">
    <property type="component" value="Unassembled WGS sequence"/>
</dbReference>
<reference evidence="8" key="1">
    <citation type="journal article" date="2013" name="Science">
        <title>Comparative analysis of bat genomes provides insight into the evolution of flight and immunity.</title>
        <authorList>
            <person name="Zhang G."/>
            <person name="Cowled C."/>
            <person name="Shi Z."/>
            <person name="Huang Z."/>
            <person name="Bishop-Lilly K.A."/>
            <person name="Fang X."/>
            <person name="Wynne J.W."/>
            <person name="Xiong Z."/>
            <person name="Baker M.L."/>
            <person name="Zhao W."/>
            <person name="Tachedjian M."/>
            <person name="Zhu Y."/>
            <person name="Zhou P."/>
            <person name="Jiang X."/>
            <person name="Ng J."/>
            <person name="Yang L."/>
            <person name="Wu L."/>
            <person name="Xiao J."/>
            <person name="Feng Y."/>
            <person name="Chen Y."/>
            <person name="Sun X."/>
            <person name="Zhang Y."/>
            <person name="Marsh G.A."/>
            <person name="Crameri G."/>
            <person name="Broder C.C."/>
            <person name="Frey K.G."/>
            <person name="Wang L.F."/>
            <person name="Wang J."/>
        </authorList>
    </citation>
    <scope>NUCLEOTIDE SEQUENCE [LARGE SCALE GENOMIC DNA]</scope>
</reference>
<feature type="domain" description="Ferritin-like diiron" evidence="6">
    <location>
        <begin position="46"/>
        <end position="105"/>
    </location>
</feature>
<feature type="chain" id="PRO_5003968855" description="Ferritin" evidence="5">
    <location>
        <begin position="19"/>
        <end position="105"/>
    </location>
</feature>
<evidence type="ECO:0000313" key="7">
    <source>
        <dbReference type="EMBL" id="ELK05671.1"/>
    </source>
</evidence>
<keyword evidence="5" id="KW-0732">Signal</keyword>
<keyword evidence="4" id="KW-0409">Iron storage</keyword>
<evidence type="ECO:0000259" key="6">
    <source>
        <dbReference type="PROSITE" id="PS50905"/>
    </source>
</evidence>
<dbReference type="InterPro" id="IPR012347">
    <property type="entry name" value="Ferritin-like"/>
</dbReference>
<proteinExistence type="inferred from homology"/>
<comment type="function">
    <text evidence="2">Stores iron in a soluble, non-toxic, readily available form. Important for iron homeostasis. Iron is taken up in the ferrous form and deposited as ferric hydroxides after oxidation. Also plays a role in delivery of iron to cells. Mediates iron uptake in capsule cells of the developing kidney. Delivery to lysosomes by the cargo receptor NCOA4 for autophagic degradation and release or iron.</text>
</comment>
<evidence type="ECO:0000313" key="8">
    <source>
        <dbReference type="Proteomes" id="UP000010552"/>
    </source>
</evidence>
<evidence type="ECO:0000256" key="5">
    <source>
        <dbReference type="SAM" id="SignalP"/>
    </source>
</evidence>
<dbReference type="GO" id="GO:0008198">
    <property type="term" value="F:ferrous iron binding"/>
    <property type="evidence" value="ECO:0007669"/>
    <property type="project" value="TreeGrafter"/>
</dbReference>
<dbReference type="PANTHER" id="PTHR11431">
    <property type="entry name" value="FERRITIN"/>
    <property type="match status" value="1"/>
</dbReference>
<dbReference type="GO" id="GO:0006879">
    <property type="term" value="P:intracellular iron ion homeostasis"/>
    <property type="evidence" value="ECO:0007669"/>
    <property type="project" value="UniProtKB-KW"/>
</dbReference>
<evidence type="ECO:0000256" key="2">
    <source>
        <dbReference type="ARBA" id="ARBA00045578"/>
    </source>
</evidence>
<dbReference type="STRING" id="9402.L5K4H2"/>
<comment type="similarity">
    <text evidence="4">Belongs to the ferritin family.</text>
</comment>
<keyword evidence="4" id="KW-0479">Metal-binding</keyword>
<dbReference type="PROSITE" id="PS50905">
    <property type="entry name" value="FERRITIN_LIKE"/>
    <property type="match status" value="1"/>
</dbReference>
<protein>
    <recommendedName>
        <fullName evidence="4">Ferritin</fullName>
    </recommendedName>
</protein>
<dbReference type="SUPFAM" id="SSF47240">
    <property type="entry name" value="Ferritin-like"/>
    <property type="match status" value="1"/>
</dbReference>
<organism evidence="7 8">
    <name type="scientific">Pteropus alecto</name>
    <name type="common">Black flying fox</name>
    <dbReference type="NCBI Taxonomy" id="9402"/>
    <lineage>
        <taxon>Eukaryota</taxon>
        <taxon>Metazoa</taxon>
        <taxon>Chordata</taxon>
        <taxon>Craniata</taxon>
        <taxon>Vertebrata</taxon>
        <taxon>Euteleostomi</taxon>
        <taxon>Mammalia</taxon>
        <taxon>Eutheria</taxon>
        <taxon>Laurasiatheria</taxon>
        <taxon>Chiroptera</taxon>
        <taxon>Yinpterochiroptera</taxon>
        <taxon>Pteropodoidea</taxon>
        <taxon>Pteropodidae</taxon>
        <taxon>Pteropodinae</taxon>
        <taxon>Pteropus</taxon>
    </lineage>
</organism>
<dbReference type="InterPro" id="IPR001519">
    <property type="entry name" value="Ferritin"/>
</dbReference>
<sequence>MILTFFGMLLATFGIFSAIFGLQDRPTPCFEINSLLPNNYELANPSELFHTGGGGVNRLINLCLPASYTYLSLGFYFDGYSVALDGVGHFFCGLAEEKCEGASVS</sequence>
<dbReference type="Gene3D" id="1.20.1260.10">
    <property type="match status" value="1"/>
</dbReference>
<evidence type="ECO:0000256" key="4">
    <source>
        <dbReference type="RuleBase" id="RU361145"/>
    </source>
</evidence>